<sequence>MANNHYDNDSSGTEHYPTQLNTQHIQLELYQDLLVKEPLLLPNLNPSSHNLTTLPLSSVKSCHVCHPFWFSPFLNRNNPSHLFHHSISDPSLSPHAVKNDDPSLAPYRYLGGREGERVGPDGGMGLGFGLGAARGANLPEAECGGEKSDPGP</sequence>
<protein>
    <submittedName>
        <fullName evidence="2">Uncharacterized protein</fullName>
    </submittedName>
</protein>
<feature type="region of interest" description="Disordered" evidence="1">
    <location>
        <begin position="93"/>
        <end position="123"/>
    </location>
</feature>
<reference evidence="2" key="1">
    <citation type="submission" date="2018-05" db="EMBL/GenBank/DDBJ databases">
        <title>Draft genome of Mucuna pruriens seed.</title>
        <authorList>
            <person name="Nnadi N.E."/>
            <person name="Vos R."/>
            <person name="Hasami M.H."/>
            <person name="Devisetty U.K."/>
            <person name="Aguiy J.C."/>
        </authorList>
    </citation>
    <scope>NUCLEOTIDE SEQUENCE [LARGE SCALE GENOMIC DNA]</scope>
    <source>
        <strain evidence="2">JCA_2017</strain>
    </source>
</reference>
<dbReference type="Proteomes" id="UP000257109">
    <property type="component" value="Unassembled WGS sequence"/>
</dbReference>
<evidence type="ECO:0000256" key="1">
    <source>
        <dbReference type="SAM" id="MobiDB-lite"/>
    </source>
</evidence>
<keyword evidence="3" id="KW-1185">Reference proteome</keyword>
<dbReference type="AlphaFoldDB" id="A0A371HK90"/>
<evidence type="ECO:0000313" key="2">
    <source>
        <dbReference type="EMBL" id="RDY03215.1"/>
    </source>
</evidence>
<gene>
    <name evidence="2" type="ORF">CR513_13228</name>
</gene>
<accession>A0A371HK90</accession>
<evidence type="ECO:0000313" key="3">
    <source>
        <dbReference type="Proteomes" id="UP000257109"/>
    </source>
</evidence>
<comment type="caution">
    <text evidence="2">The sequence shown here is derived from an EMBL/GenBank/DDBJ whole genome shotgun (WGS) entry which is preliminary data.</text>
</comment>
<feature type="non-terminal residue" evidence="2">
    <location>
        <position position="1"/>
    </location>
</feature>
<organism evidence="2 3">
    <name type="scientific">Mucuna pruriens</name>
    <name type="common">Velvet bean</name>
    <name type="synonym">Dolichos pruriens</name>
    <dbReference type="NCBI Taxonomy" id="157652"/>
    <lineage>
        <taxon>Eukaryota</taxon>
        <taxon>Viridiplantae</taxon>
        <taxon>Streptophyta</taxon>
        <taxon>Embryophyta</taxon>
        <taxon>Tracheophyta</taxon>
        <taxon>Spermatophyta</taxon>
        <taxon>Magnoliopsida</taxon>
        <taxon>eudicotyledons</taxon>
        <taxon>Gunneridae</taxon>
        <taxon>Pentapetalae</taxon>
        <taxon>rosids</taxon>
        <taxon>fabids</taxon>
        <taxon>Fabales</taxon>
        <taxon>Fabaceae</taxon>
        <taxon>Papilionoideae</taxon>
        <taxon>50 kb inversion clade</taxon>
        <taxon>NPAAA clade</taxon>
        <taxon>indigoferoid/millettioid clade</taxon>
        <taxon>Phaseoleae</taxon>
        <taxon>Mucuna</taxon>
    </lineage>
</organism>
<dbReference type="EMBL" id="QJKJ01002359">
    <property type="protein sequence ID" value="RDY03215.1"/>
    <property type="molecule type" value="Genomic_DNA"/>
</dbReference>
<proteinExistence type="predicted"/>
<name>A0A371HK90_MUCPR</name>